<protein>
    <recommendedName>
        <fullName evidence="3">ABM domain-containing protein</fullName>
    </recommendedName>
</protein>
<accession>A0ABZ0CNS9</accession>
<sequence length="118" mass="13522">MTPKIFTVMVFQMVDSIRRLDVHHVAGMTSDDAEQRIKLRNADHLGGQCFITTDKHEAERGDGCKLYTTRWRNAESVSDEEFRAWLRRATHDSVEDGDSHPAAFRRFHVQPAVVRLAA</sequence>
<name>A0ABZ0CNS9_9BURK</name>
<keyword evidence="2" id="KW-1185">Reference proteome</keyword>
<gene>
    <name evidence="1" type="ORF">RXV79_16395</name>
</gene>
<dbReference type="EMBL" id="CP136336">
    <property type="protein sequence ID" value="WOB06503.1"/>
    <property type="molecule type" value="Genomic_DNA"/>
</dbReference>
<reference evidence="1 2" key="1">
    <citation type="submission" date="2023-10" db="EMBL/GenBank/DDBJ databases">
        <title>Bacteria for the degradation of biodegradable plastic PBAT(Polybutylene adipate terephthalate).</title>
        <authorList>
            <person name="Weon H.-Y."/>
            <person name="Yeon J."/>
        </authorList>
    </citation>
    <scope>NUCLEOTIDE SEQUENCE [LARGE SCALE GENOMIC DNA]</scope>
    <source>
        <strain evidence="1 2">SBD 7-3</strain>
    </source>
</reference>
<evidence type="ECO:0000313" key="1">
    <source>
        <dbReference type="EMBL" id="WOB06503.1"/>
    </source>
</evidence>
<proteinExistence type="predicted"/>
<dbReference type="Proteomes" id="UP001303946">
    <property type="component" value="Chromosome"/>
</dbReference>
<evidence type="ECO:0000313" key="2">
    <source>
        <dbReference type="Proteomes" id="UP001303946"/>
    </source>
</evidence>
<evidence type="ECO:0008006" key="3">
    <source>
        <dbReference type="Google" id="ProtNLM"/>
    </source>
</evidence>
<dbReference type="RefSeq" id="WP_316698970.1">
    <property type="nucleotide sequence ID" value="NZ_CP136336.1"/>
</dbReference>
<organism evidence="1 2">
    <name type="scientific">Piscinibacter gummiphilus</name>
    <dbReference type="NCBI Taxonomy" id="946333"/>
    <lineage>
        <taxon>Bacteria</taxon>
        <taxon>Pseudomonadati</taxon>
        <taxon>Pseudomonadota</taxon>
        <taxon>Betaproteobacteria</taxon>
        <taxon>Burkholderiales</taxon>
        <taxon>Sphaerotilaceae</taxon>
        <taxon>Piscinibacter</taxon>
    </lineage>
</organism>